<keyword evidence="16" id="KW-1185">Reference proteome</keyword>
<evidence type="ECO:0000256" key="6">
    <source>
        <dbReference type="ARBA" id="ARBA00022729"/>
    </source>
</evidence>
<evidence type="ECO:0000256" key="9">
    <source>
        <dbReference type="ARBA" id="ARBA00023157"/>
    </source>
</evidence>
<dbReference type="Gene3D" id="1.10.150.510">
    <property type="entry name" value="Receptor activity modifying family"/>
    <property type="match status" value="1"/>
</dbReference>
<keyword evidence="7 14" id="KW-1133">Transmembrane helix</keyword>
<proteinExistence type="inferred from homology"/>
<dbReference type="Pfam" id="PF04901">
    <property type="entry name" value="RAMP"/>
    <property type="match status" value="1"/>
</dbReference>
<dbReference type="GO" id="GO:0006886">
    <property type="term" value="P:intracellular protein transport"/>
    <property type="evidence" value="ECO:0007669"/>
    <property type="project" value="InterPro"/>
</dbReference>
<keyword evidence="6" id="KW-0732">Signal</keyword>
<keyword evidence="10 15" id="KW-0675">Receptor</keyword>
<comment type="subcellular location">
    <subcellularLocation>
        <location evidence="1">Cell membrane</location>
        <topology evidence="1">Single-pass type I membrane protein</topology>
    </subcellularLocation>
</comment>
<dbReference type="GO" id="GO:0009986">
    <property type="term" value="C:cell surface"/>
    <property type="evidence" value="ECO:0007669"/>
    <property type="project" value="TreeGrafter"/>
</dbReference>
<gene>
    <name evidence="15" type="ORF">D4764_03G0009710</name>
</gene>
<comment type="similarity">
    <text evidence="2">Belongs to the RAMP family.</text>
</comment>
<keyword evidence="3" id="KW-0813">Transport</keyword>
<dbReference type="GO" id="GO:0031623">
    <property type="term" value="P:receptor internalization"/>
    <property type="evidence" value="ECO:0007669"/>
    <property type="project" value="TreeGrafter"/>
</dbReference>
<sequence length="213" mass="24011">MERTSLLKAGFMLWMAGEYSRDLLLRLPYATFLRALQSAIWGRPNTAGPYHGGAGADPPPFSDLFVPRGVSQLKLPLLVLHSAHVLPLVSGCNRSLYERTIHDLCLANFRLDLGGLDPGLWCSWPDTMKIYEDLTNCTHQVAHRVGCFWPNQMVDRFFMQIHRSYFHNCALTGRLIHDPPPSILAPFIAVPVLVTLLMTALMVWRSKRTEGVL</sequence>
<evidence type="ECO:0000256" key="4">
    <source>
        <dbReference type="ARBA" id="ARBA00022475"/>
    </source>
</evidence>
<evidence type="ECO:0000256" key="2">
    <source>
        <dbReference type="ARBA" id="ARBA00007087"/>
    </source>
</evidence>
<evidence type="ECO:0000256" key="14">
    <source>
        <dbReference type="SAM" id="Phobius"/>
    </source>
</evidence>
<keyword evidence="8 14" id="KW-0472">Membrane</keyword>
<evidence type="ECO:0000256" key="1">
    <source>
        <dbReference type="ARBA" id="ARBA00004251"/>
    </source>
</evidence>
<comment type="function">
    <text evidence="12">Accessory protein that interacts with and modulates the function of G-protein coupled receptors including calcitonin gene-related peptide type 1 receptor (CALCRL) and calcitonin receptor (CALCR). Required for the transport of CALCRL to the plasma membrane. Together with CALCRL, form the receptor complex for the calcitonin gene-related peptides CGRP1/CALCA and CGRP2/CALCB. Together with CALCR, form the AMYR1 receptor complex for amylin/IAPP and CGRP1/CALCA.</text>
</comment>
<reference evidence="15 16" key="1">
    <citation type="submission" date="2019-04" db="EMBL/GenBank/DDBJ databases">
        <title>Chromosome genome assembly for Takifugu flavidus.</title>
        <authorList>
            <person name="Xiao S."/>
        </authorList>
    </citation>
    <scope>NUCLEOTIDE SEQUENCE [LARGE SCALE GENOMIC DNA]</scope>
    <source>
        <strain evidence="15">HTHZ2018</strain>
        <tissue evidence="15">Muscle</tissue>
    </source>
</reference>
<dbReference type="GO" id="GO:0072659">
    <property type="term" value="P:protein localization to plasma membrane"/>
    <property type="evidence" value="ECO:0007669"/>
    <property type="project" value="TreeGrafter"/>
</dbReference>
<dbReference type="GO" id="GO:0043235">
    <property type="term" value="C:receptor complex"/>
    <property type="evidence" value="ECO:0007669"/>
    <property type="project" value="TreeGrafter"/>
</dbReference>
<comment type="caution">
    <text evidence="15">The sequence shown here is derived from an EMBL/GenBank/DDBJ whole genome shotgun (WGS) entry which is preliminary data.</text>
</comment>
<feature type="transmembrane region" description="Helical" evidence="14">
    <location>
        <begin position="183"/>
        <end position="204"/>
    </location>
</feature>
<evidence type="ECO:0000313" key="15">
    <source>
        <dbReference type="EMBL" id="TWW63963.1"/>
    </source>
</evidence>
<evidence type="ECO:0000256" key="13">
    <source>
        <dbReference type="ARBA" id="ARBA00049674"/>
    </source>
</evidence>
<accession>A0A5C6N9Z9</accession>
<dbReference type="InterPro" id="IPR006985">
    <property type="entry name" value="RAMP"/>
</dbReference>
<keyword evidence="5 14" id="KW-0812">Transmembrane</keyword>
<dbReference type="GO" id="GO:0006816">
    <property type="term" value="P:calcium ion transport"/>
    <property type="evidence" value="ECO:0007669"/>
    <property type="project" value="TreeGrafter"/>
</dbReference>
<evidence type="ECO:0000313" key="16">
    <source>
        <dbReference type="Proteomes" id="UP000324091"/>
    </source>
</evidence>
<dbReference type="GO" id="GO:0015026">
    <property type="term" value="F:coreceptor activity"/>
    <property type="evidence" value="ECO:0007669"/>
    <property type="project" value="InterPro"/>
</dbReference>
<keyword evidence="9" id="KW-1015">Disulfide bond</keyword>
<name>A0A5C6N9Z9_9TELE</name>
<dbReference type="InterPro" id="IPR038126">
    <property type="entry name" value="RAMP_sf"/>
</dbReference>
<dbReference type="EMBL" id="RHFK02000016">
    <property type="protein sequence ID" value="TWW63963.1"/>
    <property type="molecule type" value="Genomic_DNA"/>
</dbReference>
<evidence type="ECO:0000256" key="11">
    <source>
        <dbReference type="ARBA" id="ARBA00041071"/>
    </source>
</evidence>
<dbReference type="PANTHER" id="PTHR14076">
    <property type="entry name" value="RECEPTOR ACTIVITY MODIFYING PROTEIN RAMP"/>
    <property type="match status" value="1"/>
</dbReference>
<dbReference type="Proteomes" id="UP000324091">
    <property type="component" value="Chromosome 3"/>
</dbReference>
<organism evidence="15 16">
    <name type="scientific">Takifugu flavidus</name>
    <name type="common">sansaifugu</name>
    <dbReference type="NCBI Taxonomy" id="433684"/>
    <lineage>
        <taxon>Eukaryota</taxon>
        <taxon>Metazoa</taxon>
        <taxon>Chordata</taxon>
        <taxon>Craniata</taxon>
        <taxon>Vertebrata</taxon>
        <taxon>Euteleostomi</taxon>
        <taxon>Actinopterygii</taxon>
        <taxon>Neopterygii</taxon>
        <taxon>Teleostei</taxon>
        <taxon>Neoteleostei</taxon>
        <taxon>Acanthomorphata</taxon>
        <taxon>Eupercaria</taxon>
        <taxon>Tetraodontiformes</taxon>
        <taxon>Tetradontoidea</taxon>
        <taxon>Tetraodontidae</taxon>
        <taxon>Takifugu</taxon>
    </lineage>
</organism>
<dbReference type="AlphaFoldDB" id="A0A5C6N9Z9"/>
<evidence type="ECO:0000256" key="12">
    <source>
        <dbReference type="ARBA" id="ARBA00049570"/>
    </source>
</evidence>
<evidence type="ECO:0000256" key="7">
    <source>
        <dbReference type="ARBA" id="ARBA00022989"/>
    </source>
</evidence>
<evidence type="ECO:0000256" key="8">
    <source>
        <dbReference type="ARBA" id="ARBA00023136"/>
    </source>
</evidence>
<evidence type="ECO:0000256" key="3">
    <source>
        <dbReference type="ARBA" id="ARBA00022448"/>
    </source>
</evidence>
<dbReference type="PANTHER" id="PTHR14076:SF3">
    <property type="entry name" value="RECEPTOR ACTIVITY-MODIFYING PROTEIN 1"/>
    <property type="match status" value="1"/>
</dbReference>
<dbReference type="GO" id="GO:0005886">
    <property type="term" value="C:plasma membrane"/>
    <property type="evidence" value="ECO:0007669"/>
    <property type="project" value="UniProtKB-SubCell"/>
</dbReference>
<evidence type="ECO:0000256" key="5">
    <source>
        <dbReference type="ARBA" id="ARBA00022692"/>
    </source>
</evidence>
<keyword evidence="4" id="KW-1003">Cell membrane</keyword>
<dbReference type="GO" id="GO:0032870">
    <property type="term" value="P:cellular response to hormone stimulus"/>
    <property type="evidence" value="ECO:0007669"/>
    <property type="project" value="TreeGrafter"/>
</dbReference>
<evidence type="ECO:0000256" key="10">
    <source>
        <dbReference type="ARBA" id="ARBA00023170"/>
    </source>
</evidence>
<dbReference type="GO" id="GO:0008277">
    <property type="term" value="P:regulation of G protein-coupled receptor signaling pathway"/>
    <property type="evidence" value="ECO:0007669"/>
    <property type="project" value="InterPro"/>
</dbReference>
<comment type="subunit">
    <text evidence="13">Heterodimer of CALCRL and RAMP1; the interaction induces allosteric modulation of CALCRL function and CGRP1/CALCA and CGRP2/CALCB ligand specificity. Heterodimer of CALCR and RAMP1; interaction forms the AMYR1 receptor complex for amylin/IAPP and CGRP1/CALCA ligands.</text>
</comment>
<protein>
    <recommendedName>
        <fullName evidence="11">Receptor activity-modifying protein 1</fullName>
    </recommendedName>
</protein>
<dbReference type="GO" id="GO:0007186">
    <property type="term" value="P:G protein-coupled receptor signaling pathway"/>
    <property type="evidence" value="ECO:0007669"/>
    <property type="project" value="TreeGrafter"/>
</dbReference>